<proteinExistence type="predicted"/>
<organism evidence="1 2">
    <name type="scientific">Streptomyces abikoensis</name>
    <dbReference type="NCBI Taxonomy" id="97398"/>
    <lineage>
        <taxon>Bacteria</taxon>
        <taxon>Bacillati</taxon>
        <taxon>Actinomycetota</taxon>
        <taxon>Actinomycetes</taxon>
        <taxon>Kitasatosporales</taxon>
        <taxon>Streptomycetaceae</taxon>
        <taxon>Streptomyces</taxon>
    </lineage>
</organism>
<name>A0ABW7TCE6_9ACTN</name>
<protein>
    <submittedName>
        <fullName evidence="1">Uncharacterized protein</fullName>
    </submittedName>
</protein>
<reference evidence="1 2" key="1">
    <citation type="submission" date="2024-10" db="EMBL/GenBank/DDBJ databases">
        <title>The Natural Products Discovery Center: Release of the First 8490 Sequenced Strains for Exploring Actinobacteria Biosynthetic Diversity.</title>
        <authorList>
            <person name="Kalkreuter E."/>
            <person name="Kautsar S.A."/>
            <person name="Yang D."/>
            <person name="Bader C.D."/>
            <person name="Teijaro C.N."/>
            <person name="Fluegel L."/>
            <person name="Davis C.M."/>
            <person name="Simpson J.R."/>
            <person name="Lauterbach L."/>
            <person name="Steele A.D."/>
            <person name="Gui C."/>
            <person name="Meng S."/>
            <person name="Li G."/>
            <person name="Viehrig K."/>
            <person name="Ye F."/>
            <person name="Su P."/>
            <person name="Kiefer A.F."/>
            <person name="Nichols A."/>
            <person name="Cepeda A.J."/>
            <person name="Yan W."/>
            <person name="Fan B."/>
            <person name="Jiang Y."/>
            <person name="Adhikari A."/>
            <person name="Zheng C.-J."/>
            <person name="Schuster L."/>
            <person name="Cowan T.M."/>
            <person name="Smanski M.J."/>
            <person name="Chevrette M.G."/>
            <person name="De Carvalho L.P.S."/>
            <person name="Shen B."/>
        </authorList>
    </citation>
    <scope>NUCLEOTIDE SEQUENCE [LARGE SCALE GENOMIC DNA]</scope>
    <source>
        <strain evidence="1 2">NPDC020979</strain>
    </source>
</reference>
<evidence type="ECO:0000313" key="1">
    <source>
        <dbReference type="EMBL" id="MFI0915214.1"/>
    </source>
</evidence>
<sequence>MPVTGPFRIYVDPAPAGVELDVSHMIYALLRQLAADFDEDREGVGAELVAIAEADRAARGVDSQATHERDDLLETLLEKIGGGAVPVYGQQVLRLADRLRGLGRRRSVPRQREAGEVA</sequence>
<evidence type="ECO:0000313" key="2">
    <source>
        <dbReference type="Proteomes" id="UP001611162"/>
    </source>
</evidence>
<dbReference type="RefSeq" id="WP_397614840.1">
    <property type="nucleotide sequence ID" value="NZ_JBIRRB010000018.1"/>
</dbReference>
<dbReference type="Proteomes" id="UP001611162">
    <property type="component" value="Unassembled WGS sequence"/>
</dbReference>
<keyword evidence="2" id="KW-1185">Reference proteome</keyword>
<gene>
    <name evidence="1" type="ORF">ACH4TF_32995</name>
</gene>
<dbReference type="EMBL" id="JBIRRB010000018">
    <property type="protein sequence ID" value="MFI0915214.1"/>
    <property type="molecule type" value="Genomic_DNA"/>
</dbReference>
<accession>A0ABW7TCE6</accession>
<comment type="caution">
    <text evidence="1">The sequence shown here is derived from an EMBL/GenBank/DDBJ whole genome shotgun (WGS) entry which is preliminary data.</text>
</comment>